<organism evidence="4">
    <name type="scientific">Naegleria gruberi</name>
    <name type="common">Amoeba</name>
    <dbReference type="NCBI Taxonomy" id="5762"/>
    <lineage>
        <taxon>Eukaryota</taxon>
        <taxon>Discoba</taxon>
        <taxon>Heterolobosea</taxon>
        <taxon>Tetramitia</taxon>
        <taxon>Eutetramitia</taxon>
        <taxon>Vahlkampfiidae</taxon>
        <taxon>Naegleria</taxon>
    </lineage>
</organism>
<dbReference type="RefSeq" id="XP_002682606.1">
    <property type="nucleotide sequence ID" value="XM_002682560.1"/>
</dbReference>
<name>D2UYZ8_NAEGR</name>
<dbReference type="InParanoid" id="D2UYZ8"/>
<feature type="transmembrane region" description="Helical" evidence="2">
    <location>
        <begin position="155"/>
        <end position="171"/>
    </location>
</feature>
<dbReference type="OMA" id="PWHATIH"/>
<gene>
    <name evidence="3" type="ORF">NAEGRDRAFT_77874</name>
</gene>
<keyword evidence="4" id="KW-1185">Reference proteome</keyword>
<dbReference type="EMBL" id="GG738846">
    <property type="protein sequence ID" value="EFC49862.1"/>
    <property type="molecule type" value="Genomic_DNA"/>
</dbReference>
<proteinExistence type="predicted"/>
<dbReference type="GeneID" id="8863041"/>
<evidence type="ECO:0000313" key="3">
    <source>
        <dbReference type="EMBL" id="EFC49862.1"/>
    </source>
</evidence>
<evidence type="ECO:0000313" key="4">
    <source>
        <dbReference type="Proteomes" id="UP000006671"/>
    </source>
</evidence>
<evidence type="ECO:0000256" key="2">
    <source>
        <dbReference type="SAM" id="Phobius"/>
    </source>
</evidence>
<feature type="transmembrane region" description="Helical" evidence="2">
    <location>
        <begin position="127"/>
        <end position="149"/>
    </location>
</feature>
<feature type="compositionally biased region" description="Low complexity" evidence="1">
    <location>
        <begin position="18"/>
        <end position="35"/>
    </location>
</feature>
<protein>
    <submittedName>
        <fullName evidence="3">Predicted protein</fullName>
    </submittedName>
</protein>
<keyword evidence="2" id="KW-0812">Transmembrane</keyword>
<dbReference type="Proteomes" id="UP000006671">
    <property type="component" value="Unassembled WGS sequence"/>
</dbReference>
<evidence type="ECO:0000256" key="1">
    <source>
        <dbReference type="SAM" id="MobiDB-lite"/>
    </source>
</evidence>
<dbReference type="AlphaFoldDB" id="D2UYZ8"/>
<feature type="transmembrane region" description="Helical" evidence="2">
    <location>
        <begin position="178"/>
        <end position="200"/>
    </location>
</feature>
<keyword evidence="2" id="KW-0472">Membrane</keyword>
<dbReference type="VEuPathDB" id="AmoebaDB:NAEGRDRAFT_77874"/>
<sequence>MSTQQPPFVFYPTASNNNNMQQPTFNQPPQQQQPNVVSGGVPQHPFVYYPQVVMGQNGQQQYILSPPPRFTQPTIYTTPVVMDQQASSSIPLENNLQQVDNQNTTRSCSWSSCRSSKFCKYVKENRWFTGQIVVTILMAILCIAAIAMYPMVGGVMAFKILLSVVCCVAAYKKKYLALSFFSGSILVDLLLSSFIIGLVGSSSHSDYNYVNPALTLPFQISFHILELTFLVICLVLTAKIHREVHSTSVPAQENVVPVLSTETPVVANTSSQENYSRLQDEQESQQEAVQRYYPSLNNNNNH</sequence>
<reference evidence="3 4" key="1">
    <citation type="journal article" date="2010" name="Cell">
        <title>The genome of Naegleria gruberi illuminates early eukaryotic versatility.</title>
        <authorList>
            <person name="Fritz-Laylin L.K."/>
            <person name="Prochnik S.E."/>
            <person name="Ginger M.L."/>
            <person name="Dacks J.B."/>
            <person name="Carpenter M.L."/>
            <person name="Field M.C."/>
            <person name="Kuo A."/>
            <person name="Paredez A."/>
            <person name="Chapman J."/>
            <person name="Pham J."/>
            <person name="Shu S."/>
            <person name="Neupane R."/>
            <person name="Cipriano M."/>
            <person name="Mancuso J."/>
            <person name="Tu H."/>
            <person name="Salamov A."/>
            <person name="Lindquist E."/>
            <person name="Shapiro H."/>
            <person name="Lucas S."/>
            <person name="Grigoriev I.V."/>
            <person name="Cande W.Z."/>
            <person name="Fulton C."/>
            <person name="Rokhsar D.S."/>
            <person name="Dawson S.C."/>
        </authorList>
    </citation>
    <scope>NUCLEOTIDE SEQUENCE [LARGE SCALE GENOMIC DNA]</scope>
    <source>
        <strain evidence="3 4">NEG-M</strain>
    </source>
</reference>
<dbReference type="KEGG" id="ngr:NAEGRDRAFT_77874"/>
<keyword evidence="2" id="KW-1133">Transmembrane helix</keyword>
<feature type="region of interest" description="Disordered" evidence="1">
    <location>
        <begin position="18"/>
        <end position="37"/>
    </location>
</feature>
<accession>D2UYZ8</accession>
<feature type="transmembrane region" description="Helical" evidence="2">
    <location>
        <begin position="220"/>
        <end position="238"/>
    </location>
</feature>